<evidence type="ECO:0000256" key="4">
    <source>
        <dbReference type="ARBA" id="ARBA00022723"/>
    </source>
</evidence>
<dbReference type="Proteomes" id="UP000007014">
    <property type="component" value="Chromosome 18"/>
</dbReference>
<dbReference type="FunFam" id="1.10.287.990:FF:000001">
    <property type="entry name" value="Superoxide dismutase"/>
    <property type="match status" value="1"/>
</dbReference>
<gene>
    <name evidence="10" type="ORF">CYME_CMR158C</name>
</gene>
<dbReference type="InterPro" id="IPR050265">
    <property type="entry name" value="Fe/Mn_Superoxide_Dismutase"/>
</dbReference>
<accession>M1VL65</accession>
<dbReference type="SUPFAM" id="SSF54719">
    <property type="entry name" value="Fe,Mn superoxide dismutase (SOD), C-terminal domain"/>
    <property type="match status" value="1"/>
</dbReference>
<dbReference type="PROSITE" id="PS00088">
    <property type="entry name" value="SOD_MN"/>
    <property type="match status" value="1"/>
</dbReference>
<dbReference type="Gramene" id="CMR158CT">
    <property type="protein sequence ID" value="CMR158CT"/>
    <property type="gene ID" value="CMR158C"/>
</dbReference>
<dbReference type="InterPro" id="IPR001189">
    <property type="entry name" value="Mn/Fe_SOD"/>
</dbReference>
<dbReference type="InterPro" id="IPR019832">
    <property type="entry name" value="Mn/Fe_SOD_C"/>
</dbReference>
<dbReference type="InterPro" id="IPR036314">
    <property type="entry name" value="SOD_C_sf"/>
</dbReference>
<dbReference type="HOGENOM" id="CLU_031625_2_1_1"/>
<dbReference type="EMBL" id="AP006500">
    <property type="protein sequence ID" value="BAM82408.1"/>
    <property type="molecule type" value="Genomic_DNA"/>
</dbReference>
<evidence type="ECO:0000313" key="10">
    <source>
        <dbReference type="EMBL" id="BAM82408.1"/>
    </source>
</evidence>
<evidence type="ECO:0000256" key="1">
    <source>
        <dbReference type="ARBA" id="ARBA00001936"/>
    </source>
</evidence>
<dbReference type="GO" id="GO:0004784">
    <property type="term" value="F:superoxide dismutase activity"/>
    <property type="evidence" value="ECO:0007669"/>
    <property type="project" value="UniProtKB-EC"/>
</dbReference>
<dbReference type="EC" id="1.15.1.1" evidence="3"/>
<evidence type="ECO:0000259" key="8">
    <source>
        <dbReference type="Pfam" id="PF00081"/>
    </source>
</evidence>
<organism evidence="10 11">
    <name type="scientific">Cyanidioschyzon merolae (strain NIES-3377 / 10D)</name>
    <name type="common">Unicellular red alga</name>
    <dbReference type="NCBI Taxonomy" id="280699"/>
    <lineage>
        <taxon>Eukaryota</taxon>
        <taxon>Rhodophyta</taxon>
        <taxon>Bangiophyceae</taxon>
        <taxon>Cyanidiales</taxon>
        <taxon>Cyanidiaceae</taxon>
        <taxon>Cyanidioschyzon</taxon>
    </lineage>
</organism>
<dbReference type="OrthoDB" id="239262at2759"/>
<dbReference type="OMA" id="GSYEGWK"/>
<protein>
    <recommendedName>
        <fullName evidence="3">superoxide dismutase</fullName>
        <ecNumber evidence="3">1.15.1.1</ecNumber>
    </recommendedName>
</protein>
<dbReference type="Gene3D" id="1.10.287.990">
    <property type="entry name" value="Fe,Mn superoxide dismutase (SOD) domain"/>
    <property type="match status" value="1"/>
</dbReference>
<evidence type="ECO:0000256" key="5">
    <source>
        <dbReference type="ARBA" id="ARBA00023002"/>
    </source>
</evidence>
<dbReference type="FunFam" id="3.55.40.20:FF:000002">
    <property type="entry name" value="Superoxide dismutase"/>
    <property type="match status" value="1"/>
</dbReference>
<comment type="similarity">
    <text evidence="2">Belongs to the iron/manganese superoxide dismutase family.</text>
</comment>
<evidence type="ECO:0000259" key="9">
    <source>
        <dbReference type="Pfam" id="PF02777"/>
    </source>
</evidence>
<keyword evidence="4" id="KW-0479">Metal-binding</keyword>
<feature type="domain" description="Manganese/iron superoxide dismutase N-terminal" evidence="8">
    <location>
        <begin position="75"/>
        <end position="150"/>
    </location>
</feature>
<reference evidence="10 11" key="2">
    <citation type="journal article" date="2007" name="BMC Biol.">
        <title>A 100%-complete sequence reveals unusually simple genomic features in the hot-spring red alga Cyanidioschyzon merolae.</title>
        <authorList>
            <person name="Nozaki H."/>
            <person name="Takano H."/>
            <person name="Misumi O."/>
            <person name="Terasawa K."/>
            <person name="Matsuzaki M."/>
            <person name="Maruyama S."/>
            <person name="Nishida K."/>
            <person name="Yagisawa F."/>
            <person name="Yoshida Y."/>
            <person name="Fujiwara T."/>
            <person name="Takio S."/>
            <person name="Tamura K."/>
            <person name="Chung S.J."/>
            <person name="Nakamura S."/>
            <person name="Kuroiwa H."/>
            <person name="Tanaka K."/>
            <person name="Sato N."/>
            <person name="Kuroiwa T."/>
        </authorList>
    </citation>
    <scope>NUCLEOTIDE SEQUENCE [LARGE SCALE GENOMIC DNA]</scope>
    <source>
        <strain evidence="10 11">10D</strain>
    </source>
</reference>
<dbReference type="InterPro" id="IPR019833">
    <property type="entry name" value="Mn/Fe_SOD_BS"/>
</dbReference>
<evidence type="ECO:0000256" key="3">
    <source>
        <dbReference type="ARBA" id="ARBA00012682"/>
    </source>
</evidence>
<dbReference type="RefSeq" id="XP_005538444.1">
    <property type="nucleotide sequence ID" value="XM_005538387.1"/>
</dbReference>
<dbReference type="eggNOG" id="KOG0876">
    <property type="taxonomic scope" value="Eukaryota"/>
</dbReference>
<name>M1VL65_CYAM1</name>
<dbReference type="PRINTS" id="PR01703">
    <property type="entry name" value="MNSODISMTASE"/>
</dbReference>
<dbReference type="SUPFAM" id="SSF46609">
    <property type="entry name" value="Fe,Mn superoxide dismutase (SOD), N-terminal domain"/>
    <property type="match status" value="1"/>
</dbReference>
<dbReference type="InterPro" id="IPR019831">
    <property type="entry name" value="Mn/Fe_SOD_N"/>
</dbReference>
<evidence type="ECO:0000256" key="6">
    <source>
        <dbReference type="ARBA" id="ARBA00023211"/>
    </source>
</evidence>
<dbReference type="KEGG" id="cme:CYME_CMR158C"/>
<keyword evidence="5" id="KW-0560">Oxidoreductase</keyword>
<dbReference type="Pfam" id="PF02777">
    <property type="entry name" value="Sod_Fe_C"/>
    <property type="match status" value="1"/>
</dbReference>
<dbReference type="Pfam" id="PF00081">
    <property type="entry name" value="Sod_Fe_N"/>
    <property type="match status" value="1"/>
</dbReference>
<dbReference type="STRING" id="280699.M1VL65"/>
<comment type="cofactor">
    <cofactor evidence="1">
        <name>Mn(2+)</name>
        <dbReference type="ChEBI" id="CHEBI:29035"/>
    </cofactor>
</comment>
<dbReference type="Gene3D" id="3.55.40.20">
    <property type="entry name" value="Iron/manganese superoxide dismutase, C-terminal domain"/>
    <property type="match status" value="1"/>
</dbReference>
<dbReference type="GeneID" id="16996831"/>
<keyword evidence="6" id="KW-0464">Manganese</keyword>
<proteinExistence type="inferred from homology"/>
<evidence type="ECO:0000313" key="11">
    <source>
        <dbReference type="Proteomes" id="UP000007014"/>
    </source>
</evidence>
<evidence type="ECO:0000256" key="7">
    <source>
        <dbReference type="ARBA" id="ARBA00049204"/>
    </source>
</evidence>
<dbReference type="GO" id="GO:0030145">
    <property type="term" value="F:manganese ion binding"/>
    <property type="evidence" value="ECO:0007669"/>
    <property type="project" value="TreeGrafter"/>
</dbReference>
<sequence length="269" mass="29587">MWGSLRLLSRIRVRNGLPEASTGRPLINLRCRSMHSSQRDNPATQTDVAGTQRALSSVAAAVAATAGSANANIPLPDLPYDYDALEPVISAEIMRLHHTKHHQGYVKNLNNALNTLHSTDHVPTLISLQPSLVFNGGGHLNHSILWTNLAPVGKGGGELPDKDSPLLKAIESDFGSLNNFMSLMNTAAAGIQGSGWAWLALNRNLRRLDIITRSNQDPVVGAYTPLLGIDVWEHAYYLQYKSDRAAYLKNIWQVIHWKDVMKRYEAAIA</sequence>
<dbReference type="AlphaFoldDB" id="M1VL65"/>
<keyword evidence="11" id="KW-1185">Reference proteome</keyword>
<dbReference type="PANTHER" id="PTHR11404:SF6">
    <property type="entry name" value="SUPEROXIDE DISMUTASE [MN], MITOCHONDRIAL"/>
    <property type="match status" value="1"/>
</dbReference>
<evidence type="ECO:0000256" key="2">
    <source>
        <dbReference type="ARBA" id="ARBA00008714"/>
    </source>
</evidence>
<reference evidence="10 11" key="1">
    <citation type="journal article" date="2004" name="Nature">
        <title>Genome sequence of the ultrasmall unicellular red alga Cyanidioschyzon merolae 10D.</title>
        <authorList>
            <person name="Matsuzaki M."/>
            <person name="Misumi O."/>
            <person name="Shin-i T."/>
            <person name="Maruyama S."/>
            <person name="Takahara M."/>
            <person name="Miyagishima S."/>
            <person name="Mori T."/>
            <person name="Nishida K."/>
            <person name="Yagisawa F."/>
            <person name="Nishida K."/>
            <person name="Yoshida Y."/>
            <person name="Nishimura Y."/>
            <person name="Nakao S."/>
            <person name="Kobayashi T."/>
            <person name="Momoyama Y."/>
            <person name="Higashiyama T."/>
            <person name="Minoda A."/>
            <person name="Sano M."/>
            <person name="Nomoto H."/>
            <person name="Oishi K."/>
            <person name="Hayashi H."/>
            <person name="Ohta F."/>
            <person name="Nishizaka S."/>
            <person name="Haga S."/>
            <person name="Miura S."/>
            <person name="Morishita T."/>
            <person name="Kabeya Y."/>
            <person name="Terasawa K."/>
            <person name="Suzuki Y."/>
            <person name="Ishii Y."/>
            <person name="Asakawa S."/>
            <person name="Takano H."/>
            <person name="Ohta N."/>
            <person name="Kuroiwa H."/>
            <person name="Tanaka K."/>
            <person name="Shimizu N."/>
            <person name="Sugano S."/>
            <person name="Sato N."/>
            <person name="Nozaki H."/>
            <person name="Ogasawara N."/>
            <person name="Kohara Y."/>
            <person name="Kuroiwa T."/>
        </authorList>
    </citation>
    <scope>NUCLEOTIDE SEQUENCE [LARGE SCALE GENOMIC DNA]</scope>
    <source>
        <strain evidence="10 11">10D</strain>
    </source>
</reference>
<comment type="catalytic activity">
    <reaction evidence="7">
        <text>2 superoxide + 2 H(+) = H2O2 + O2</text>
        <dbReference type="Rhea" id="RHEA:20696"/>
        <dbReference type="ChEBI" id="CHEBI:15378"/>
        <dbReference type="ChEBI" id="CHEBI:15379"/>
        <dbReference type="ChEBI" id="CHEBI:16240"/>
        <dbReference type="ChEBI" id="CHEBI:18421"/>
        <dbReference type="EC" id="1.15.1.1"/>
    </reaction>
</comment>
<dbReference type="InterPro" id="IPR036324">
    <property type="entry name" value="Mn/Fe_SOD_N_sf"/>
</dbReference>
<dbReference type="PANTHER" id="PTHR11404">
    <property type="entry name" value="SUPEROXIDE DISMUTASE 2"/>
    <property type="match status" value="1"/>
</dbReference>
<dbReference type="GO" id="GO:0005739">
    <property type="term" value="C:mitochondrion"/>
    <property type="evidence" value="ECO:0007669"/>
    <property type="project" value="TreeGrafter"/>
</dbReference>
<feature type="domain" description="Manganese/iron superoxide dismutase C-terminal" evidence="9">
    <location>
        <begin position="164"/>
        <end position="263"/>
    </location>
</feature>